<dbReference type="GO" id="GO:0007052">
    <property type="term" value="P:mitotic spindle organization"/>
    <property type="evidence" value="ECO:0007669"/>
    <property type="project" value="TreeGrafter"/>
</dbReference>
<dbReference type="PANTHER" id="PTHR47969:SF15">
    <property type="entry name" value="CHROMOSOME-ASSOCIATED KINESIN KIF4A-RELATED"/>
    <property type="match status" value="1"/>
</dbReference>
<dbReference type="SUPFAM" id="SSF52540">
    <property type="entry name" value="P-loop containing nucleoside triphosphate hydrolases"/>
    <property type="match status" value="1"/>
</dbReference>
<keyword evidence="3" id="KW-0547">Nucleotide-binding</keyword>
<dbReference type="GO" id="GO:0005524">
    <property type="term" value="F:ATP binding"/>
    <property type="evidence" value="ECO:0007669"/>
    <property type="project" value="UniProtKB-KW"/>
</dbReference>
<keyword evidence="6" id="KW-0206">Cytoskeleton</keyword>
<comment type="caution">
    <text evidence="7">Lacks conserved residue(s) required for the propagation of feature annotation.</text>
</comment>
<evidence type="ECO:0000256" key="1">
    <source>
        <dbReference type="ARBA" id="ARBA00004245"/>
    </source>
</evidence>
<evidence type="ECO:0000256" key="3">
    <source>
        <dbReference type="ARBA" id="ARBA00022741"/>
    </source>
</evidence>
<dbReference type="PRINTS" id="PR00380">
    <property type="entry name" value="KINESINHEAVY"/>
</dbReference>
<dbReference type="GO" id="GO:0051231">
    <property type="term" value="P:spindle elongation"/>
    <property type="evidence" value="ECO:0007669"/>
    <property type="project" value="TreeGrafter"/>
</dbReference>
<feature type="domain" description="Kinesin motor" evidence="8">
    <location>
        <begin position="1"/>
        <end position="129"/>
    </location>
</feature>
<comment type="similarity">
    <text evidence="7">Belongs to the TRAFAC class myosin-kinesin ATPase superfamily. Kinesin family.</text>
</comment>
<keyword evidence="5" id="KW-0175">Coiled coil</keyword>
<dbReference type="Pfam" id="PF00225">
    <property type="entry name" value="Kinesin"/>
    <property type="match status" value="1"/>
</dbReference>
<dbReference type="InterPro" id="IPR027640">
    <property type="entry name" value="Kinesin-like_fam"/>
</dbReference>
<dbReference type="AlphaFoldDB" id="A0A0R3UR04"/>
<reference evidence="9 10" key="1">
    <citation type="submission" date="2018-10" db="EMBL/GenBank/DDBJ databases">
        <authorList>
            <consortium name="Pathogen Informatics"/>
        </authorList>
    </citation>
    <scope>NUCLEOTIDE SEQUENCE [LARGE SCALE GENOMIC DNA]</scope>
</reference>
<dbReference type="GO" id="GO:0007018">
    <property type="term" value="P:microtubule-based movement"/>
    <property type="evidence" value="ECO:0007669"/>
    <property type="project" value="InterPro"/>
</dbReference>
<evidence type="ECO:0000256" key="2">
    <source>
        <dbReference type="ARBA" id="ARBA00022490"/>
    </source>
</evidence>
<keyword evidence="4" id="KW-0067">ATP-binding</keyword>
<proteinExistence type="inferred from homology"/>
<evidence type="ECO:0000313" key="9">
    <source>
        <dbReference type="EMBL" id="VDD84307.1"/>
    </source>
</evidence>
<keyword evidence="10" id="KW-1185">Reference proteome</keyword>
<accession>A0A0R3UR04</accession>
<evidence type="ECO:0000256" key="6">
    <source>
        <dbReference type="ARBA" id="ARBA00023212"/>
    </source>
</evidence>
<comment type="subcellular location">
    <subcellularLocation>
        <location evidence="1">Cytoplasm</location>
        <location evidence="1">Cytoskeleton</location>
    </subcellularLocation>
</comment>
<name>A0A0R3UR04_MESCO</name>
<dbReference type="Proteomes" id="UP000267029">
    <property type="component" value="Unassembled WGS sequence"/>
</dbReference>
<dbReference type="InterPro" id="IPR001752">
    <property type="entry name" value="Kinesin_motor_dom"/>
</dbReference>
<sequence length="150" mass="16783">MNEHSSRSHSILMITVCQENLETQKKLHGKLNLVELASSEKVSKTGAEGSTLTEAMNINKSFPPLGNVFNALVDNHVHVPYCQSKLTRILQESWGANDKTTMVICVSPSSYNESEIKSTLLFGMRAKTIKNIVTVNKELTADDWQRRYEG</sequence>
<protein>
    <recommendedName>
        <fullName evidence="8">Kinesin motor domain-containing protein</fullName>
    </recommendedName>
</protein>
<evidence type="ECO:0000259" key="8">
    <source>
        <dbReference type="PROSITE" id="PS50067"/>
    </source>
</evidence>
<dbReference type="EMBL" id="UXSR01006155">
    <property type="protein sequence ID" value="VDD84307.1"/>
    <property type="molecule type" value="Genomic_DNA"/>
</dbReference>
<dbReference type="OrthoDB" id="3176171at2759"/>
<dbReference type="STRING" id="53468.A0A0R3UR04"/>
<keyword evidence="2" id="KW-0963">Cytoplasm</keyword>
<evidence type="ECO:0000256" key="5">
    <source>
        <dbReference type="ARBA" id="ARBA00023054"/>
    </source>
</evidence>
<evidence type="ECO:0000256" key="4">
    <source>
        <dbReference type="ARBA" id="ARBA00022840"/>
    </source>
</evidence>
<dbReference type="Gene3D" id="3.40.850.10">
    <property type="entry name" value="Kinesin motor domain"/>
    <property type="match status" value="1"/>
</dbReference>
<organism evidence="9 10">
    <name type="scientific">Mesocestoides corti</name>
    <name type="common">Flatworm</name>
    <dbReference type="NCBI Taxonomy" id="53468"/>
    <lineage>
        <taxon>Eukaryota</taxon>
        <taxon>Metazoa</taxon>
        <taxon>Spiralia</taxon>
        <taxon>Lophotrochozoa</taxon>
        <taxon>Platyhelminthes</taxon>
        <taxon>Cestoda</taxon>
        <taxon>Eucestoda</taxon>
        <taxon>Cyclophyllidea</taxon>
        <taxon>Mesocestoididae</taxon>
        <taxon>Mesocestoides</taxon>
    </lineage>
</organism>
<dbReference type="InterPro" id="IPR036961">
    <property type="entry name" value="Kinesin_motor_dom_sf"/>
</dbReference>
<dbReference type="GO" id="GO:0005875">
    <property type="term" value="C:microtubule associated complex"/>
    <property type="evidence" value="ECO:0007669"/>
    <property type="project" value="TreeGrafter"/>
</dbReference>
<dbReference type="PROSITE" id="PS50067">
    <property type="entry name" value="KINESIN_MOTOR_2"/>
    <property type="match status" value="1"/>
</dbReference>
<gene>
    <name evidence="9" type="ORF">MCOS_LOCUS10310</name>
</gene>
<dbReference type="PANTHER" id="PTHR47969">
    <property type="entry name" value="CHROMOSOME-ASSOCIATED KINESIN KIF4A-RELATED"/>
    <property type="match status" value="1"/>
</dbReference>
<evidence type="ECO:0000313" key="10">
    <source>
        <dbReference type="Proteomes" id="UP000267029"/>
    </source>
</evidence>
<dbReference type="GO" id="GO:0003777">
    <property type="term" value="F:microtubule motor activity"/>
    <property type="evidence" value="ECO:0007669"/>
    <property type="project" value="InterPro"/>
</dbReference>
<evidence type="ECO:0000256" key="7">
    <source>
        <dbReference type="PROSITE-ProRule" id="PRU00283"/>
    </source>
</evidence>
<dbReference type="InterPro" id="IPR027417">
    <property type="entry name" value="P-loop_NTPase"/>
</dbReference>
<dbReference type="SMART" id="SM00129">
    <property type="entry name" value="KISc"/>
    <property type="match status" value="1"/>
</dbReference>
<dbReference type="GO" id="GO:0008017">
    <property type="term" value="F:microtubule binding"/>
    <property type="evidence" value="ECO:0007669"/>
    <property type="project" value="InterPro"/>
</dbReference>